<dbReference type="EMBL" id="CASHTH010001698">
    <property type="protein sequence ID" value="CAI8018609.1"/>
    <property type="molecule type" value="Genomic_DNA"/>
</dbReference>
<proteinExistence type="predicted"/>
<accession>A0AA35WFK6</accession>
<keyword evidence="2" id="KW-1185">Reference proteome</keyword>
<reference evidence="1" key="1">
    <citation type="submission" date="2023-03" db="EMBL/GenBank/DDBJ databases">
        <authorList>
            <person name="Steffen K."/>
            <person name="Cardenas P."/>
        </authorList>
    </citation>
    <scope>NUCLEOTIDE SEQUENCE</scope>
</reference>
<organism evidence="1 2">
    <name type="scientific">Geodia barretti</name>
    <name type="common">Barrett's horny sponge</name>
    <dbReference type="NCBI Taxonomy" id="519541"/>
    <lineage>
        <taxon>Eukaryota</taxon>
        <taxon>Metazoa</taxon>
        <taxon>Porifera</taxon>
        <taxon>Demospongiae</taxon>
        <taxon>Heteroscleromorpha</taxon>
        <taxon>Tetractinellida</taxon>
        <taxon>Astrophorina</taxon>
        <taxon>Geodiidae</taxon>
        <taxon>Geodia</taxon>
    </lineage>
</organism>
<comment type="caution">
    <text evidence="1">The sequence shown here is derived from an EMBL/GenBank/DDBJ whole genome shotgun (WGS) entry which is preliminary data.</text>
</comment>
<protein>
    <submittedName>
        <fullName evidence="1">Uncharacterized protein</fullName>
    </submittedName>
</protein>
<name>A0AA35WFK6_GEOBA</name>
<dbReference type="Proteomes" id="UP001174909">
    <property type="component" value="Unassembled WGS sequence"/>
</dbReference>
<dbReference type="AlphaFoldDB" id="A0AA35WFK6"/>
<evidence type="ECO:0000313" key="1">
    <source>
        <dbReference type="EMBL" id="CAI8018609.1"/>
    </source>
</evidence>
<gene>
    <name evidence="1" type="ORF">GBAR_LOCUS11271</name>
</gene>
<sequence length="83" mass="9504">MQQLTKLGFCINSCTNVMTHDTMPSPAPGFLCRFMLELKKEQKLVYTRKVTTMAHNIGYTSEIHNSTKLEDLNYLAFSRARTS</sequence>
<evidence type="ECO:0000313" key="2">
    <source>
        <dbReference type="Proteomes" id="UP001174909"/>
    </source>
</evidence>